<organism evidence="1 2">
    <name type="scientific">Pseudoalteromonas nigrifaciens</name>
    <dbReference type="NCBI Taxonomy" id="28109"/>
    <lineage>
        <taxon>Bacteria</taxon>
        <taxon>Pseudomonadati</taxon>
        <taxon>Pseudomonadota</taxon>
        <taxon>Gammaproteobacteria</taxon>
        <taxon>Alteromonadales</taxon>
        <taxon>Pseudoalteromonadaceae</taxon>
        <taxon>Pseudoalteromonas</taxon>
    </lineage>
</organism>
<sequence length="149" mass="17143">MEHLTMAQKNQMTKSILEADVAPDCDIYHLFIHSVCSAMKRSGFSRPVIADRMNDALHSQNNEVDQSKLNKWLAPSQAHYMPMHFLPALCYAVRSTEPANVLLKPILFKAVDQRSQLLQQHAELQMEIEERTAMQRYITESLLTNDDQE</sequence>
<dbReference type="GeneID" id="300941740"/>
<evidence type="ECO:0008006" key="3">
    <source>
        <dbReference type="Google" id="ProtNLM"/>
    </source>
</evidence>
<evidence type="ECO:0000313" key="1">
    <source>
        <dbReference type="EMBL" id="ASM54092.1"/>
    </source>
</evidence>
<gene>
    <name evidence="1" type="ORF">PNIG_a2030</name>
</gene>
<name>A0AAC9XXJ6_9GAMM</name>
<keyword evidence="2" id="KW-1185">Reference proteome</keyword>
<proteinExistence type="predicted"/>
<dbReference type="KEGG" id="png:PNIG_a2030"/>
<evidence type="ECO:0000313" key="2">
    <source>
        <dbReference type="Proteomes" id="UP000198329"/>
    </source>
</evidence>
<accession>A0AAC9XXJ6</accession>
<dbReference type="EMBL" id="CP011036">
    <property type="protein sequence ID" value="ASM54092.1"/>
    <property type="molecule type" value="Genomic_DNA"/>
</dbReference>
<dbReference type="AlphaFoldDB" id="A0AAC9XXJ6"/>
<dbReference type="RefSeq" id="WP_115121821.1">
    <property type="nucleotide sequence ID" value="NZ_BJXZ01000023.1"/>
</dbReference>
<protein>
    <recommendedName>
        <fullName evidence="3">Orphan protein</fullName>
    </recommendedName>
</protein>
<dbReference type="Proteomes" id="UP000198329">
    <property type="component" value="Chromosome I"/>
</dbReference>
<reference evidence="1 2" key="1">
    <citation type="submission" date="2015-03" db="EMBL/GenBank/DDBJ databases">
        <authorList>
            <person name="Xie B.-B."/>
            <person name="Rong J.-C."/>
            <person name="Qin Q.-L."/>
            <person name="Zhang Y.-Z."/>
        </authorList>
    </citation>
    <scope>NUCLEOTIDE SEQUENCE [LARGE SCALE GENOMIC DNA]</scope>
    <source>
        <strain evidence="1 2">KMM 661</strain>
    </source>
</reference>